<feature type="compositionally biased region" description="Basic and acidic residues" evidence="1">
    <location>
        <begin position="220"/>
        <end position="248"/>
    </location>
</feature>
<evidence type="ECO:0000313" key="3">
    <source>
        <dbReference type="Proteomes" id="UP000770015"/>
    </source>
</evidence>
<name>A0A9P8VFT5_9PEZI</name>
<protein>
    <submittedName>
        <fullName evidence="2">Uncharacterized protein</fullName>
    </submittedName>
</protein>
<feature type="compositionally biased region" description="Low complexity" evidence="1">
    <location>
        <begin position="28"/>
        <end position="41"/>
    </location>
</feature>
<comment type="caution">
    <text evidence="2">The sequence shown here is derived from an EMBL/GenBank/DDBJ whole genome shotgun (WGS) entry which is preliminary data.</text>
</comment>
<feature type="region of interest" description="Disordered" evidence="1">
    <location>
        <begin position="1"/>
        <end position="80"/>
    </location>
</feature>
<sequence length="248" mass="28103">MSSVLQANTDDSSTQDPGVVPLDGELNSSDTAVSSSSPPSAQTTLNGNDSPRISDLGGLSSTSLWDEELPPQPGDENFSYGYIRVRTPEPPRPCAKEPYRTQAVPAIIMLPPKKPFRMPYPDKPFCEWPVAPRRHDGMEENDESIRLPSLFPSSSKDWQPFAAEPEPEPEPDEINMSDDFESDEEEDTRIAKELLRRRVCSSPAPSEETEMTRKQYQRTRKLEVKRSHRAQDARMKQARELYETQRHD</sequence>
<dbReference type="AlphaFoldDB" id="A0A9P8VFT5"/>
<feature type="compositionally biased region" description="Acidic residues" evidence="1">
    <location>
        <begin position="165"/>
        <end position="187"/>
    </location>
</feature>
<reference evidence="2" key="1">
    <citation type="journal article" date="2021" name="Nat. Commun.">
        <title>Genetic determinants of endophytism in the Arabidopsis root mycobiome.</title>
        <authorList>
            <person name="Mesny F."/>
            <person name="Miyauchi S."/>
            <person name="Thiergart T."/>
            <person name="Pickel B."/>
            <person name="Atanasova L."/>
            <person name="Karlsson M."/>
            <person name="Huettel B."/>
            <person name="Barry K.W."/>
            <person name="Haridas S."/>
            <person name="Chen C."/>
            <person name="Bauer D."/>
            <person name="Andreopoulos W."/>
            <person name="Pangilinan J."/>
            <person name="LaButti K."/>
            <person name="Riley R."/>
            <person name="Lipzen A."/>
            <person name="Clum A."/>
            <person name="Drula E."/>
            <person name="Henrissat B."/>
            <person name="Kohler A."/>
            <person name="Grigoriev I.V."/>
            <person name="Martin F.M."/>
            <person name="Hacquard S."/>
        </authorList>
    </citation>
    <scope>NUCLEOTIDE SEQUENCE</scope>
    <source>
        <strain evidence="2">MPI-SDFR-AT-0117</strain>
    </source>
</reference>
<dbReference type="EMBL" id="JAGSXJ010000006">
    <property type="protein sequence ID" value="KAH6690351.1"/>
    <property type="molecule type" value="Genomic_DNA"/>
</dbReference>
<organism evidence="2 3">
    <name type="scientific">Plectosphaerella plurivora</name>
    <dbReference type="NCBI Taxonomy" id="936078"/>
    <lineage>
        <taxon>Eukaryota</taxon>
        <taxon>Fungi</taxon>
        <taxon>Dikarya</taxon>
        <taxon>Ascomycota</taxon>
        <taxon>Pezizomycotina</taxon>
        <taxon>Sordariomycetes</taxon>
        <taxon>Hypocreomycetidae</taxon>
        <taxon>Glomerellales</taxon>
        <taxon>Plectosphaerellaceae</taxon>
        <taxon>Plectosphaerella</taxon>
    </lineage>
</organism>
<evidence type="ECO:0000256" key="1">
    <source>
        <dbReference type="SAM" id="MobiDB-lite"/>
    </source>
</evidence>
<gene>
    <name evidence="2" type="ORF">F5X68DRAFT_188876</name>
</gene>
<dbReference type="OrthoDB" id="10630495at2759"/>
<feature type="compositionally biased region" description="Polar residues" evidence="1">
    <location>
        <begin position="42"/>
        <end position="51"/>
    </location>
</feature>
<evidence type="ECO:0000313" key="2">
    <source>
        <dbReference type="EMBL" id="KAH6690351.1"/>
    </source>
</evidence>
<accession>A0A9P8VFT5</accession>
<proteinExistence type="predicted"/>
<dbReference type="Proteomes" id="UP000770015">
    <property type="component" value="Unassembled WGS sequence"/>
</dbReference>
<keyword evidence="3" id="KW-1185">Reference proteome</keyword>
<feature type="region of interest" description="Disordered" evidence="1">
    <location>
        <begin position="136"/>
        <end position="248"/>
    </location>
</feature>
<feature type="compositionally biased region" description="Polar residues" evidence="1">
    <location>
        <begin position="1"/>
        <end position="16"/>
    </location>
</feature>